<keyword evidence="2" id="KW-1185">Reference proteome</keyword>
<dbReference type="AlphaFoldDB" id="A0A368FCB3"/>
<organism evidence="1 2">
    <name type="scientific">Ancylostoma caninum</name>
    <name type="common">Dog hookworm</name>
    <dbReference type="NCBI Taxonomy" id="29170"/>
    <lineage>
        <taxon>Eukaryota</taxon>
        <taxon>Metazoa</taxon>
        <taxon>Ecdysozoa</taxon>
        <taxon>Nematoda</taxon>
        <taxon>Chromadorea</taxon>
        <taxon>Rhabditida</taxon>
        <taxon>Rhabditina</taxon>
        <taxon>Rhabditomorpha</taxon>
        <taxon>Strongyloidea</taxon>
        <taxon>Ancylostomatidae</taxon>
        <taxon>Ancylostomatinae</taxon>
        <taxon>Ancylostoma</taxon>
    </lineage>
</organism>
<comment type="caution">
    <text evidence="1">The sequence shown here is derived from an EMBL/GenBank/DDBJ whole genome shotgun (WGS) entry which is preliminary data.</text>
</comment>
<name>A0A368FCB3_ANCCA</name>
<dbReference type="Proteomes" id="UP000252519">
    <property type="component" value="Unassembled WGS sequence"/>
</dbReference>
<evidence type="ECO:0000313" key="2">
    <source>
        <dbReference type="Proteomes" id="UP000252519"/>
    </source>
</evidence>
<reference evidence="1 2" key="1">
    <citation type="submission" date="2014-10" db="EMBL/GenBank/DDBJ databases">
        <title>Draft genome of the hookworm Ancylostoma caninum.</title>
        <authorList>
            <person name="Mitreva M."/>
        </authorList>
    </citation>
    <scope>NUCLEOTIDE SEQUENCE [LARGE SCALE GENOMIC DNA]</scope>
    <source>
        <strain evidence="1 2">Baltimore</strain>
    </source>
</reference>
<dbReference type="EMBL" id="JOJR01001773">
    <property type="protein sequence ID" value="RCN29811.1"/>
    <property type="molecule type" value="Genomic_DNA"/>
</dbReference>
<proteinExistence type="predicted"/>
<evidence type="ECO:0000313" key="1">
    <source>
        <dbReference type="EMBL" id="RCN29811.1"/>
    </source>
</evidence>
<dbReference type="OrthoDB" id="5861819at2759"/>
<sequence length="140" mass="16281">MLFFRLIGPQFLHKFQKKQAQRKPDLEAQRQAYALFYQNQAKQGKENGARFPNEEIPKKFVELRGFISPLGSRYDYFSNEHLWAKKSLKRQKSLDSVDSEGMTLSYESYELNAIIAAGSIHTLRILGSPSIFFFLSHEIM</sequence>
<protein>
    <submittedName>
        <fullName evidence="1">Uncharacterized protein</fullName>
    </submittedName>
</protein>
<gene>
    <name evidence="1" type="ORF">ANCCAN_24430</name>
</gene>
<accession>A0A368FCB3</accession>